<accession>A0A418M444</accession>
<evidence type="ECO:0000313" key="1">
    <source>
        <dbReference type="EMBL" id="RIV20542.1"/>
    </source>
</evidence>
<protein>
    <recommendedName>
        <fullName evidence="3">Phage major capsid protein</fullName>
    </recommendedName>
</protein>
<keyword evidence="2" id="KW-1185">Reference proteome</keyword>
<dbReference type="EMBL" id="QXED01000006">
    <property type="protein sequence ID" value="RIV20542.1"/>
    <property type="molecule type" value="Genomic_DNA"/>
</dbReference>
<reference evidence="1 2" key="1">
    <citation type="submission" date="2018-08" db="EMBL/GenBank/DDBJ databases">
        <title>Fibrisoma montanum sp. nov., isolated from Danxia mountain soil.</title>
        <authorList>
            <person name="Huang Y."/>
        </authorList>
    </citation>
    <scope>NUCLEOTIDE SEQUENCE [LARGE SCALE GENOMIC DNA]</scope>
    <source>
        <strain evidence="1 2">HYT19</strain>
    </source>
</reference>
<name>A0A418M444_9BACT</name>
<dbReference type="OrthoDB" id="930568at2"/>
<evidence type="ECO:0008006" key="3">
    <source>
        <dbReference type="Google" id="ProtNLM"/>
    </source>
</evidence>
<proteinExistence type="predicted"/>
<dbReference type="RefSeq" id="WP_119669710.1">
    <property type="nucleotide sequence ID" value="NZ_QXED01000006.1"/>
</dbReference>
<comment type="caution">
    <text evidence="1">The sequence shown here is derived from an EMBL/GenBank/DDBJ whole genome shotgun (WGS) entry which is preliminary data.</text>
</comment>
<organism evidence="1 2">
    <name type="scientific">Fibrisoma montanum</name>
    <dbReference type="NCBI Taxonomy" id="2305895"/>
    <lineage>
        <taxon>Bacteria</taxon>
        <taxon>Pseudomonadati</taxon>
        <taxon>Bacteroidota</taxon>
        <taxon>Cytophagia</taxon>
        <taxon>Cytophagales</taxon>
        <taxon>Spirosomataceae</taxon>
        <taxon>Fibrisoma</taxon>
    </lineage>
</organism>
<evidence type="ECO:0000313" key="2">
    <source>
        <dbReference type="Proteomes" id="UP000283523"/>
    </source>
</evidence>
<dbReference type="Proteomes" id="UP000283523">
    <property type="component" value="Unassembled WGS sequence"/>
</dbReference>
<dbReference type="AlphaFoldDB" id="A0A418M444"/>
<gene>
    <name evidence="1" type="ORF">DYU11_21085</name>
</gene>
<sequence length="364" mass="40552">MATVTQQNDITAIGNYAGTYERQIRLSVFNGLDIVNDLNVVRNLTAPRNLPKYAANDGFRPLDTSIVDPSGLAGKFSIRKLVPRVGMKIFRIVPEELRKTYLSEGLSPNAKEYPGGFAEYYWAEQIKKLQSEINDNSYNGIDSEDILPYDAGTAYTVGSTLLYDKDYFEVVTATTAGQTPVSHAAKFKNINNKAVAKGPGTIIKEVYATLPARNKIATGTIDRTNAFRKITDFYLGIPEEIRALGGIIRCSRGVYDDYCQNLLTTFTNGTDFMQVVDASGKKMSGMYIFGSDGLWILKPQSWMRGSRRLFTDVNRNLYVGTDQTADFNSLGQIVPFLHGYTTVMKMILAFNFADLDLLFVNDQE</sequence>